<comment type="caution">
    <text evidence="1">The sequence shown here is derived from an EMBL/GenBank/DDBJ whole genome shotgun (WGS) entry which is preliminary data.</text>
</comment>
<sequence>MSLELVRYASVAQLKPDRINLSIYQDQKLTYQYLGNLGASQGMKVKQSESLDFLCFSSDPEGFEQVSPYHIESRSAGSSRFHLFQNLVKKDSEASLHYGHPSGITSVPAEAQCCILVHIKSLASLSHPIQLPMTYRRAIPEPVKNPSIKGLGIASKDSSLTSNGKTSRFLEGEYSIIKACKIESRAVTNLMKARVYKRGVLPLINILLEGKVLVRTKLACCEARRPLTYNFQIEIVYQVWQKPSFIAIIAEYGIRRVIDDAAKRPSLCRELAIEALLYNIMEGSSSRTILKVVKSILKELCENREPKELNLISGSVVEITTQAIYPCFRDMCALLGGWQNAVCRERETNSKLNVMLKNNRLETE</sequence>
<accession>A0AAN9L1B9</accession>
<gene>
    <name evidence="1" type="ORF">VNO77_21772</name>
</gene>
<reference evidence="1 2" key="1">
    <citation type="submission" date="2024-01" db="EMBL/GenBank/DDBJ databases">
        <title>The genomes of 5 underutilized Papilionoideae crops provide insights into root nodulation and disease resistanc.</title>
        <authorList>
            <person name="Jiang F."/>
        </authorList>
    </citation>
    <scope>NUCLEOTIDE SEQUENCE [LARGE SCALE GENOMIC DNA]</scope>
    <source>
        <strain evidence="1">LVBAO_FW01</strain>
        <tissue evidence="1">Leaves</tissue>
    </source>
</reference>
<dbReference type="AlphaFoldDB" id="A0AAN9L1B9"/>
<name>A0AAN9L1B9_CANGL</name>
<organism evidence="1 2">
    <name type="scientific">Canavalia gladiata</name>
    <name type="common">Sword bean</name>
    <name type="synonym">Dolichos gladiatus</name>
    <dbReference type="NCBI Taxonomy" id="3824"/>
    <lineage>
        <taxon>Eukaryota</taxon>
        <taxon>Viridiplantae</taxon>
        <taxon>Streptophyta</taxon>
        <taxon>Embryophyta</taxon>
        <taxon>Tracheophyta</taxon>
        <taxon>Spermatophyta</taxon>
        <taxon>Magnoliopsida</taxon>
        <taxon>eudicotyledons</taxon>
        <taxon>Gunneridae</taxon>
        <taxon>Pentapetalae</taxon>
        <taxon>rosids</taxon>
        <taxon>fabids</taxon>
        <taxon>Fabales</taxon>
        <taxon>Fabaceae</taxon>
        <taxon>Papilionoideae</taxon>
        <taxon>50 kb inversion clade</taxon>
        <taxon>NPAAA clade</taxon>
        <taxon>indigoferoid/millettioid clade</taxon>
        <taxon>Phaseoleae</taxon>
        <taxon>Canavalia</taxon>
    </lineage>
</organism>
<keyword evidence="2" id="KW-1185">Reference proteome</keyword>
<evidence type="ECO:0000313" key="1">
    <source>
        <dbReference type="EMBL" id="KAK7327685.1"/>
    </source>
</evidence>
<protein>
    <submittedName>
        <fullName evidence="1">Uncharacterized protein</fullName>
    </submittedName>
</protein>
<dbReference type="EMBL" id="JAYMYQ010000005">
    <property type="protein sequence ID" value="KAK7327685.1"/>
    <property type="molecule type" value="Genomic_DNA"/>
</dbReference>
<proteinExistence type="predicted"/>
<dbReference type="Proteomes" id="UP001367508">
    <property type="component" value="Unassembled WGS sequence"/>
</dbReference>
<evidence type="ECO:0000313" key="2">
    <source>
        <dbReference type="Proteomes" id="UP001367508"/>
    </source>
</evidence>